<keyword evidence="1" id="KW-0732">Signal</keyword>
<evidence type="ECO:0000313" key="2">
    <source>
        <dbReference type="EMBL" id="RXK82845.1"/>
    </source>
</evidence>
<gene>
    <name evidence="2" type="ORF">ESB13_11960</name>
</gene>
<comment type="caution">
    <text evidence="2">The sequence shown here is derived from an EMBL/GenBank/DDBJ whole genome shotgun (WGS) entry which is preliminary data.</text>
</comment>
<protein>
    <submittedName>
        <fullName evidence="2">DUF4835 family protein</fullName>
    </submittedName>
</protein>
<feature type="chain" id="PRO_5020714086" evidence="1">
    <location>
        <begin position="22"/>
        <end position="307"/>
    </location>
</feature>
<dbReference type="RefSeq" id="WP_129003574.1">
    <property type="nucleotide sequence ID" value="NZ_SDHZ01000002.1"/>
</dbReference>
<dbReference type="EMBL" id="SDHZ01000002">
    <property type="protein sequence ID" value="RXK82845.1"/>
    <property type="molecule type" value="Genomic_DNA"/>
</dbReference>
<dbReference type="Proteomes" id="UP000290545">
    <property type="component" value="Unassembled WGS sequence"/>
</dbReference>
<keyword evidence="3" id="KW-1185">Reference proteome</keyword>
<evidence type="ECO:0000256" key="1">
    <source>
        <dbReference type="SAM" id="SignalP"/>
    </source>
</evidence>
<organism evidence="2 3">
    <name type="scientific">Filimonas effusa</name>
    <dbReference type="NCBI Taxonomy" id="2508721"/>
    <lineage>
        <taxon>Bacteria</taxon>
        <taxon>Pseudomonadati</taxon>
        <taxon>Bacteroidota</taxon>
        <taxon>Chitinophagia</taxon>
        <taxon>Chitinophagales</taxon>
        <taxon>Chitinophagaceae</taxon>
        <taxon>Filimonas</taxon>
    </lineage>
</organism>
<dbReference type="InterPro" id="IPR032274">
    <property type="entry name" value="DUF4835"/>
</dbReference>
<dbReference type="AlphaFoldDB" id="A0A4Q1D3A7"/>
<sequence>MARRKLYLLLAILCTGLASQAQELQAKVTVQSQRVYNTIDKKIFNTLQTQLTNLLNNRKWTNDVFKPDEKIVCNFLVTITDMVEQNVFKANLTVQAARPVYNSSFQSALINFQDGEFVFKYVEYQPVEFNENRVQGSDALAANLTATLAYYVYMILGFDYDSFALKAGAPYFQKAQNIVNNAPEARNISGWRSFDGLRNRYWLAENLNNTRYNIVHDVIYGYYRSGLDMLFDKENEARKSVLDGLTKLQSMNQDNPNTMIVQFFMQSKASEFIGIFKKAPPQDRVRAGDLLSKLDVANMSKYKEELK</sequence>
<dbReference type="OrthoDB" id="9773381at2"/>
<accession>A0A4Q1D3A7</accession>
<feature type="signal peptide" evidence="1">
    <location>
        <begin position="1"/>
        <end position="21"/>
    </location>
</feature>
<dbReference type="Pfam" id="PF16119">
    <property type="entry name" value="DUF4835"/>
    <property type="match status" value="1"/>
</dbReference>
<evidence type="ECO:0000313" key="3">
    <source>
        <dbReference type="Proteomes" id="UP000290545"/>
    </source>
</evidence>
<name>A0A4Q1D3A7_9BACT</name>
<proteinExistence type="predicted"/>
<reference evidence="2 3" key="1">
    <citation type="submission" date="2019-01" db="EMBL/GenBank/DDBJ databases">
        <title>Filimonas sp. strain TTM-71.</title>
        <authorList>
            <person name="Chen W.-M."/>
        </authorList>
    </citation>
    <scope>NUCLEOTIDE SEQUENCE [LARGE SCALE GENOMIC DNA]</scope>
    <source>
        <strain evidence="2 3">TTM-71</strain>
    </source>
</reference>